<dbReference type="Proteomes" id="UP000075920">
    <property type="component" value="Unassembled WGS sequence"/>
</dbReference>
<protein>
    <submittedName>
        <fullName evidence="1">Uncharacterized protein</fullName>
    </submittedName>
</protein>
<keyword evidence="2" id="KW-1185">Reference proteome</keyword>
<evidence type="ECO:0000313" key="1">
    <source>
        <dbReference type="EnsemblMetazoa" id="AMIN014595-PA"/>
    </source>
</evidence>
<dbReference type="VEuPathDB" id="VectorBase:AMIN014595"/>
<reference evidence="2" key="1">
    <citation type="submission" date="2013-03" db="EMBL/GenBank/DDBJ databases">
        <title>The Genome Sequence of Anopheles minimus MINIMUS1.</title>
        <authorList>
            <consortium name="The Broad Institute Genomics Platform"/>
            <person name="Neafsey D.E."/>
            <person name="Walton C."/>
            <person name="Walker B."/>
            <person name="Young S.K."/>
            <person name="Zeng Q."/>
            <person name="Gargeya S."/>
            <person name="Fitzgerald M."/>
            <person name="Haas B."/>
            <person name="Abouelleil A."/>
            <person name="Allen A.W."/>
            <person name="Alvarado L."/>
            <person name="Arachchi H.M."/>
            <person name="Berlin A.M."/>
            <person name="Chapman S.B."/>
            <person name="Gainer-Dewar J."/>
            <person name="Goldberg J."/>
            <person name="Griggs A."/>
            <person name="Gujja S."/>
            <person name="Hansen M."/>
            <person name="Howarth C."/>
            <person name="Imamovic A."/>
            <person name="Ireland A."/>
            <person name="Larimer J."/>
            <person name="McCowan C."/>
            <person name="Murphy C."/>
            <person name="Pearson M."/>
            <person name="Poon T.W."/>
            <person name="Priest M."/>
            <person name="Roberts A."/>
            <person name="Saif S."/>
            <person name="Shea T."/>
            <person name="Sisk P."/>
            <person name="Sykes S."/>
            <person name="Wortman J."/>
            <person name="Nusbaum C."/>
            <person name="Birren B."/>
        </authorList>
    </citation>
    <scope>NUCLEOTIDE SEQUENCE [LARGE SCALE GENOMIC DNA]</scope>
    <source>
        <strain evidence="2">MINIMUS1</strain>
    </source>
</reference>
<evidence type="ECO:0000313" key="2">
    <source>
        <dbReference type="Proteomes" id="UP000075920"/>
    </source>
</evidence>
<proteinExistence type="predicted"/>
<dbReference type="EnsemblMetazoa" id="AMIN014595-RA">
    <property type="protein sequence ID" value="AMIN014595-PA"/>
    <property type="gene ID" value="AMIN014595"/>
</dbReference>
<sequence>LLFKSAIFLCKAPWTHLNSSGNITAHSSWTKSNYSCYVLLREMVSDPITIKRTKKRNRFILYSPHAGMA</sequence>
<organism evidence="1 2">
    <name type="scientific">Anopheles minimus</name>
    <dbReference type="NCBI Taxonomy" id="112268"/>
    <lineage>
        <taxon>Eukaryota</taxon>
        <taxon>Metazoa</taxon>
        <taxon>Ecdysozoa</taxon>
        <taxon>Arthropoda</taxon>
        <taxon>Hexapoda</taxon>
        <taxon>Insecta</taxon>
        <taxon>Pterygota</taxon>
        <taxon>Neoptera</taxon>
        <taxon>Endopterygota</taxon>
        <taxon>Diptera</taxon>
        <taxon>Nematocera</taxon>
        <taxon>Culicoidea</taxon>
        <taxon>Culicidae</taxon>
        <taxon>Anophelinae</taxon>
        <taxon>Anopheles</taxon>
    </lineage>
</organism>
<reference evidence="1" key="2">
    <citation type="submission" date="2020-05" db="UniProtKB">
        <authorList>
            <consortium name="EnsemblMetazoa"/>
        </authorList>
    </citation>
    <scope>IDENTIFICATION</scope>
    <source>
        <strain evidence="1">MINIMUS1</strain>
    </source>
</reference>
<name>A0A182WPJ7_9DIPT</name>
<accession>A0A182WPJ7</accession>
<dbReference type="AlphaFoldDB" id="A0A182WPJ7"/>